<dbReference type="RefSeq" id="WP_238750702.1">
    <property type="nucleotide sequence ID" value="NZ_CAKLPZ010000002.1"/>
</dbReference>
<sequence>MSLQERITDDLKTAMRNKDEAGKRSIRAIKQAILLQQTDGSGTTLDEAGEIALLQKLVKSRQESLEIYEQQGRDDLAQPEREEIEVISRYLPEPLSEEKLDALIKQVIADTGATSMRDMGKVMGQANARAAGRADGKQIAATVKRLLSQ</sequence>
<dbReference type="InterPro" id="IPR023168">
    <property type="entry name" value="GatB_Yqey_C_2"/>
</dbReference>
<name>A0ABN8F2N5_9BACT</name>
<dbReference type="Pfam" id="PF09424">
    <property type="entry name" value="YqeY"/>
    <property type="match status" value="1"/>
</dbReference>
<dbReference type="InterPro" id="IPR019004">
    <property type="entry name" value="YqeY/Aim41"/>
</dbReference>
<organism evidence="1 2">
    <name type="scientific">Neolewinella maritima</name>
    <dbReference type="NCBI Taxonomy" id="1383882"/>
    <lineage>
        <taxon>Bacteria</taxon>
        <taxon>Pseudomonadati</taxon>
        <taxon>Bacteroidota</taxon>
        <taxon>Saprospiria</taxon>
        <taxon>Saprospirales</taxon>
        <taxon>Lewinellaceae</taxon>
        <taxon>Neolewinella</taxon>
    </lineage>
</organism>
<dbReference type="PANTHER" id="PTHR28055:SF1">
    <property type="entry name" value="ALTERED INHERITANCE OF MITOCHONDRIA PROTEIN 41, MITOCHONDRIAL"/>
    <property type="match status" value="1"/>
</dbReference>
<dbReference type="InterPro" id="IPR003789">
    <property type="entry name" value="Asn/Gln_tRNA_amidoTrase-B-like"/>
</dbReference>
<dbReference type="Gene3D" id="1.10.10.410">
    <property type="match status" value="1"/>
</dbReference>
<evidence type="ECO:0000313" key="1">
    <source>
        <dbReference type="EMBL" id="CAH1000667.1"/>
    </source>
</evidence>
<dbReference type="EMBL" id="CAKLPZ010000002">
    <property type="protein sequence ID" value="CAH1000667.1"/>
    <property type="molecule type" value="Genomic_DNA"/>
</dbReference>
<accession>A0ABN8F2N5</accession>
<gene>
    <name evidence="1" type="primary">yqeY</name>
    <name evidence="1" type="ORF">LEM8419_01801</name>
</gene>
<comment type="caution">
    <text evidence="1">The sequence shown here is derived from an EMBL/GenBank/DDBJ whole genome shotgun (WGS) entry which is preliminary data.</text>
</comment>
<evidence type="ECO:0000313" key="2">
    <source>
        <dbReference type="Proteomes" id="UP000837803"/>
    </source>
</evidence>
<protein>
    <recommendedName>
        <fullName evidence="3">GatB/YqeY domain-containing protein</fullName>
    </recommendedName>
</protein>
<dbReference type="Proteomes" id="UP000837803">
    <property type="component" value="Unassembled WGS sequence"/>
</dbReference>
<dbReference type="InterPro" id="IPR042184">
    <property type="entry name" value="YqeY/Aim41_N"/>
</dbReference>
<evidence type="ECO:0008006" key="3">
    <source>
        <dbReference type="Google" id="ProtNLM"/>
    </source>
</evidence>
<dbReference type="PANTHER" id="PTHR28055">
    <property type="entry name" value="ALTERED INHERITANCE OF MITOCHONDRIA PROTEIN 41, MITOCHONDRIAL"/>
    <property type="match status" value="1"/>
</dbReference>
<proteinExistence type="predicted"/>
<reference evidence="1" key="1">
    <citation type="submission" date="2021-12" db="EMBL/GenBank/DDBJ databases">
        <authorList>
            <person name="Rodrigo-Torres L."/>
            <person name="Arahal R. D."/>
            <person name="Lucena T."/>
        </authorList>
    </citation>
    <scope>NUCLEOTIDE SEQUENCE</scope>
    <source>
        <strain evidence="1">CECT 8419</strain>
    </source>
</reference>
<dbReference type="SUPFAM" id="SSF89095">
    <property type="entry name" value="GatB/YqeY motif"/>
    <property type="match status" value="1"/>
</dbReference>
<keyword evidence="2" id="KW-1185">Reference proteome</keyword>
<dbReference type="Gene3D" id="1.10.1510.10">
    <property type="entry name" value="Uncharacterised protein YqeY/AIM41 PF09424, N-terminal domain"/>
    <property type="match status" value="1"/>
</dbReference>